<dbReference type="GO" id="GO:0016491">
    <property type="term" value="F:oxidoreductase activity"/>
    <property type="evidence" value="ECO:0007669"/>
    <property type="project" value="UniProtKB-KW"/>
</dbReference>
<evidence type="ECO:0000256" key="4">
    <source>
        <dbReference type="ARBA" id="ARBA00023004"/>
    </source>
</evidence>
<keyword evidence="2" id="KW-0479">Metal-binding</keyword>
<evidence type="ECO:0000256" key="2">
    <source>
        <dbReference type="ARBA" id="ARBA00022723"/>
    </source>
</evidence>
<organism evidence="7 8">
    <name type="scientific">Allorhizobium borbori</name>
    <dbReference type="NCBI Taxonomy" id="485907"/>
    <lineage>
        <taxon>Bacteria</taxon>
        <taxon>Pseudomonadati</taxon>
        <taxon>Pseudomonadota</taxon>
        <taxon>Alphaproteobacteria</taxon>
        <taxon>Hyphomicrobiales</taxon>
        <taxon>Rhizobiaceae</taxon>
        <taxon>Rhizobium/Agrobacterium group</taxon>
        <taxon>Allorhizobium</taxon>
    </lineage>
</organism>
<name>A0A7W6K5U6_9HYPH</name>
<dbReference type="PROSITE" id="PS51296">
    <property type="entry name" value="RIESKE"/>
    <property type="match status" value="1"/>
</dbReference>
<dbReference type="CDD" id="cd03469">
    <property type="entry name" value="Rieske_RO_Alpha_N"/>
    <property type="match status" value="1"/>
</dbReference>
<keyword evidence="5" id="KW-0411">Iron-sulfur</keyword>
<dbReference type="InterPro" id="IPR015881">
    <property type="entry name" value="ARHD_Rieske_2Fe_2S"/>
</dbReference>
<accession>A0A7W6K5U6</accession>
<dbReference type="AlphaFoldDB" id="A0A7W6K5U6"/>
<evidence type="ECO:0000313" key="7">
    <source>
        <dbReference type="EMBL" id="MBB4105731.1"/>
    </source>
</evidence>
<feature type="domain" description="Rieske" evidence="6">
    <location>
        <begin position="18"/>
        <end position="123"/>
    </location>
</feature>
<keyword evidence="3" id="KW-0560">Oxidoreductase</keyword>
<dbReference type="PANTHER" id="PTHR21266:SF60">
    <property type="entry name" value="3-KETOSTEROID-9-ALPHA-MONOOXYGENASE, OXYGENASE COMPONENT"/>
    <property type="match status" value="1"/>
</dbReference>
<sequence length="210" mass="22543">MPAETYSDHPILPLADGWHAVALSRDLPAGAPFPVILGGREIVIWRAESGAVRAWVDRCPHRGMRLSLGFVRGDTLSCLYHGWRYRGEGGGCDRIPAHPDLVPPKTITVERYGAAEVAGLVWVRMGEGADAPAVADAGLDGAMSVTIDAPAESVKAILTLPDDMEAEVQPVLAARCRVHVTAKRDCLKAAIAFAEALRRRFETSDLIAAE</sequence>
<dbReference type="RefSeq" id="WP_183795473.1">
    <property type="nucleotide sequence ID" value="NZ_JACIDU010000028.1"/>
</dbReference>
<comment type="caution">
    <text evidence="7">The sequence shown here is derived from an EMBL/GenBank/DDBJ whole genome shotgun (WGS) entry which is preliminary data.</text>
</comment>
<evidence type="ECO:0000259" key="6">
    <source>
        <dbReference type="PROSITE" id="PS51296"/>
    </source>
</evidence>
<dbReference type="GO" id="GO:0005506">
    <property type="term" value="F:iron ion binding"/>
    <property type="evidence" value="ECO:0007669"/>
    <property type="project" value="InterPro"/>
</dbReference>
<dbReference type="PROSITE" id="PS00570">
    <property type="entry name" value="RING_HYDROXYL_ALPHA"/>
    <property type="match status" value="1"/>
</dbReference>
<keyword evidence="8" id="KW-1185">Reference proteome</keyword>
<dbReference type="InterPro" id="IPR036922">
    <property type="entry name" value="Rieske_2Fe-2S_sf"/>
</dbReference>
<dbReference type="InterPro" id="IPR017941">
    <property type="entry name" value="Rieske_2Fe-2S"/>
</dbReference>
<evidence type="ECO:0000256" key="1">
    <source>
        <dbReference type="ARBA" id="ARBA00022714"/>
    </source>
</evidence>
<dbReference type="EMBL" id="JACIDU010000028">
    <property type="protein sequence ID" value="MBB4105731.1"/>
    <property type="molecule type" value="Genomic_DNA"/>
</dbReference>
<protein>
    <submittedName>
        <fullName evidence="7">Nitrite reductase/ring-hydroxylating ferredoxin subunit</fullName>
    </submittedName>
</protein>
<dbReference type="Proteomes" id="UP000584824">
    <property type="component" value="Unassembled WGS sequence"/>
</dbReference>
<gene>
    <name evidence="7" type="ORF">GGQ66_004319</name>
</gene>
<keyword evidence="4" id="KW-0408">Iron</keyword>
<dbReference type="SUPFAM" id="SSF50022">
    <property type="entry name" value="ISP domain"/>
    <property type="match status" value="1"/>
</dbReference>
<dbReference type="PANTHER" id="PTHR21266">
    <property type="entry name" value="IRON-SULFUR DOMAIN CONTAINING PROTEIN"/>
    <property type="match status" value="1"/>
</dbReference>
<evidence type="ECO:0000256" key="5">
    <source>
        <dbReference type="ARBA" id="ARBA00023014"/>
    </source>
</evidence>
<reference evidence="7 8" key="1">
    <citation type="submission" date="2020-08" db="EMBL/GenBank/DDBJ databases">
        <title>Genomic Encyclopedia of Type Strains, Phase IV (KMG-IV): sequencing the most valuable type-strain genomes for metagenomic binning, comparative biology and taxonomic classification.</title>
        <authorList>
            <person name="Goeker M."/>
        </authorList>
    </citation>
    <scope>NUCLEOTIDE SEQUENCE [LARGE SCALE GENOMIC DNA]</scope>
    <source>
        <strain evidence="7 8">DSM 26385</strain>
    </source>
</reference>
<dbReference type="GO" id="GO:0051537">
    <property type="term" value="F:2 iron, 2 sulfur cluster binding"/>
    <property type="evidence" value="ECO:0007669"/>
    <property type="project" value="UniProtKB-KW"/>
</dbReference>
<proteinExistence type="predicted"/>
<evidence type="ECO:0000313" key="8">
    <source>
        <dbReference type="Proteomes" id="UP000584824"/>
    </source>
</evidence>
<dbReference type="Gene3D" id="2.102.10.10">
    <property type="entry name" value="Rieske [2Fe-2S] iron-sulphur domain"/>
    <property type="match status" value="1"/>
</dbReference>
<evidence type="ECO:0000256" key="3">
    <source>
        <dbReference type="ARBA" id="ARBA00023002"/>
    </source>
</evidence>
<dbReference type="InterPro" id="IPR050584">
    <property type="entry name" value="Cholesterol_7-desaturase"/>
</dbReference>
<keyword evidence="1" id="KW-0001">2Fe-2S</keyword>
<dbReference type="Pfam" id="PF00355">
    <property type="entry name" value="Rieske"/>
    <property type="match status" value="1"/>
</dbReference>